<keyword evidence="3" id="KW-0808">Transferase</keyword>
<dbReference type="Pfam" id="PF08241">
    <property type="entry name" value="Methyltransf_11"/>
    <property type="match status" value="1"/>
</dbReference>
<accession>A0ABV6QGP1</accession>
<keyword evidence="6" id="KW-1185">Reference proteome</keyword>
<protein>
    <submittedName>
        <fullName evidence="5">Class I SAM-dependent methyltransferase</fullName>
    </submittedName>
</protein>
<evidence type="ECO:0000259" key="4">
    <source>
        <dbReference type="Pfam" id="PF08241"/>
    </source>
</evidence>
<evidence type="ECO:0000256" key="3">
    <source>
        <dbReference type="ARBA" id="ARBA00022679"/>
    </source>
</evidence>
<gene>
    <name evidence="5" type="ORF">ACFFGN_01725</name>
</gene>
<organism evidence="5 6">
    <name type="scientific">Kribbella deserti</name>
    <dbReference type="NCBI Taxonomy" id="1926257"/>
    <lineage>
        <taxon>Bacteria</taxon>
        <taxon>Bacillati</taxon>
        <taxon>Actinomycetota</taxon>
        <taxon>Actinomycetes</taxon>
        <taxon>Propionibacteriales</taxon>
        <taxon>Kribbellaceae</taxon>
        <taxon>Kribbella</taxon>
    </lineage>
</organism>
<proteinExistence type="inferred from homology"/>
<dbReference type="InterPro" id="IPR029063">
    <property type="entry name" value="SAM-dependent_MTases_sf"/>
</dbReference>
<sequence length="278" mass="30138">MGREELRLTFGEDPELYDRMRPGYPPGLFDTLAEVLAGPGSAAGGVPAEGAGALAAGALGEPRVLEIGCGTGQATRSMIERGWSVTAVELSPALSAVARRNLPEAEVVTASFEDWPLPAEPFELVIAATSWHWIDPEVRMVKAAQALRPGGSLAIVSTYHVAGGTQQFFDDVQACYERFDPETKPGLRLPPEDATADDPGEYDRTGLFGPVRFNRWGWDLTYTTSEYLDLLSTYSGHRAMPPEARDSLYACIATLINTNHHGQVTKRYLTGLTTAPKR</sequence>
<dbReference type="EMBL" id="JBHLTC010000001">
    <property type="protein sequence ID" value="MFC0622762.1"/>
    <property type="molecule type" value="Genomic_DNA"/>
</dbReference>
<dbReference type="GO" id="GO:0008168">
    <property type="term" value="F:methyltransferase activity"/>
    <property type="evidence" value="ECO:0007669"/>
    <property type="project" value="UniProtKB-KW"/>
</dbReference>
<dbReference type="SUPFAM" id="SSF53335">
    <property type="entry name" value="S-adenosyl-L-methionine-dependent methyltransferases"/>
    <property type="match status" value="1"/>
</dbReference>
<evidence type="ECO:0000256" key="1">
    <source>
        <dbReference type="ARBA" id="ARBA00008361"/>
    </source>
</evidence>
<reference evidence="5 6" key="1">
    <citation type="submission" date="2024-09" db="EMBL/GenBank/DDBJ databases">
        <authorList>
            <person name="Sun Q."/>
            <person name="Mori K."/>
        </authorList>
    </citation>
    <scope>NUCLEOTIDE SEQUENCE [LARGE SCALE GENOMIC DNA]</scope>
    <source>
        <strain evidence="5 6">CGMCC 1.15906</strain>
    </source>
</reference>
<name>A0ABV6QGP1_9ACTN</name>
<dbReference type="PANTHER" id="PTHR44942">
    <property type="entry name" value="METHYLTRANSF_11 DOMAIN-CONTAINING PROTEIN"/>
    <property type="match status" value="1"/>
</dbReference>
<dbReference type="PANTHER" id="PTHR44942:SF4">
    <property type="entry name" value="METHYLTRANSFERASE TYPE 11 DOMAIN-CONTAINING PROTEIN"/>
    <property type="match status" value="1"/>
</dbReference>
<dbReference type="RefSeq" id="WP_380043438.1">
    <property type="nucleotide sequence ID" value="NZ_JBHLTC010000001.1"/>
</dbReference>
<dbReference type="InterPro" id="IPR051052">
    <property type="entry name" value="Diverse_substrate_MTase"/>
</dbReference>
<dbReference type="Gene3D" id="3.40.50.150">
    <property type="entry name" value="Vaccinia Virus protein VP39"/>
    <property type="match status" value="1"/>
</dbReference>
<evidence type="ECO:0000313" key="6">
    <source>
        <dbReference type="Proteomes" id="UP001589890"/>
    </source>
</evidence>
<dbReference type="Proteomes" id="UP001589890">
    <property type="component" value="Unassembled WGS sequence"/>
</dbReference>
<dbReference type="GO" id="GO:0032259">
    <property type="term" value="P:methylation"/>
    <property type="evidence" value="ECO:0007669"/>
    <property type="project" value="UniProtKB-KW"/>
</dbReference>
<feature type="domain" description="Methyltransferase type 11" evidence="4">
    <location>
        <begin position="65"/>
        <end position="155"/>
    </location>
</feature>
<comment type="caution">
    <text evidence="5">The sequence shown here is derived from an EMBL/GenBank/DDBJ whole genome shotgun (WGS) entry which is preliminary data.</text>
</comment>
<evidence type="ECO:0000313" key="5">
    <source>
        <dbReference type="EMBL" id="MFC0622762.1"/>
    </source>
</evidence>
<dbReference type="CDD" id="cd02440">
    <property type="entry name" value="AdoMet_MTases"/>
    <property type="match status" value="1"/>
</dbReference>
<dbReference type="InterPro" id="IPR013216">
    <property type="entry name" value="Methyltransf_11"/>
</dbReference>
<keyword evidence="2 5" id="KW-0489">Methyltransferase</keyword>
<comment type="similarity">
    <text evidence="1">Belongs to the methyltransferase superfamily.</text>
</comment>
<evidence type="ECO:0000256" key="2">
    <source>
        <dbReference type="ARBA" id="ARBA00022603"/>
    </source>
</evidence>